<dbReference type="PROSITE" id="PS50184">
    <property type="entry name" value="VWFC_2"/>
    <property type="match status" value="3"/>
</dbReference>
<dbReference type="AlphaFoldDB" id="A0A1X7VTC6"/>
<dbReference type="OrthoDB" id="9829321at2759"/>
<keyword evidence="1" id="KW-0732">Signal</keyword>
<proteinExistence type="predicted"/>
<dbReference type="Gene3D" id="6.20.200.20">
    <property type="match status" value="1"/>
</dbReference>
<feature type="domain" description="VWFC" evidence="2">
    <location>
        <begin position="118"/>
        <end position="188"/>
    </location>
</feature>
<dbReference type="Gene3D" id="2.10.70.10">
    <property type="entry name" value="Complement Module, domain 1"/>
    <property type="match status" value="1"/>
</dbReference>
<accession>A0A1X7VTC6</accession>
<dbReference type="FunCoup" id="A0A1X7VTC6">
    <property type="interactions" value="20"/>
</dbReference>
<dbReference type="Pfam" id="PF00093">
    <property type="entry name" value="VWC"/>
    <property type="match status" value="2"/>
</dbReference>
<dbReference type="InParanoid" id="A0A1X7VTC6"/>
<feature type="chain" id="PRO_5010867760" description="VWFC domain-containing protein" evidence="1">
    <location>
        <begin position="22"/>
        <end position="387"/>
    </location>
</feature>
<evidence type="ECO:0000313" key="3">
    <source>
        <dbReference type="EnsemblMetazoa" id="Aqu2.1.43606_001"/>
    </source>
</evidence>
<keyword evidence="4" id="KW-1185">Reference proteome</keyword>
<evidence type="ECO:0000259" key="2">
    <source>
        <dbReference type="PROSITE" id="PS50184"/>
    </source>
</evidence>
<dbReference type="GO" id="GO:0005615">
    <property type="term" value="C:extracellular space"/>
    <property type="evidence" value="ECO:0007669"/>
    <property type="project" value="TreeGrafter"/>
</dbReference>
<dbReference type="InterPro" id="IPR001007">
    <property type="entry name" value="VWF_dom"/>
</dbReference>
<gene>
    <name evidence="3" type="primary">109581137</name>
</gene>
<dbReference type="PANTHER" id="PTHR46303">
    <property type="entry name" value="VWFC DOMAIN-CONTAINING PROTEIN"/>
    <property type="match status" value="1"/>
</dbReference>
<dbReference type="SMART" id="SM00214">
    <property type="entry name" value="VWC"/>
    <property type="match status" value="3"/>
</dbReference>
<reference evidence="4" key="1">
    <citation type="journal article" date="2010" name="Nature">
        <title>The Amphimedon queenslandica genome and the evolution of animal complexity.</title>
        <authorList>
            <person name="Srivastava M."/>
            <person name="Simakov O."/>
            <person name="Chapman J."/>
            <person name="Fahey B."/>
            <person name="Gauthier M.E."/>
            <person name="Mitros T."/>
            <person name="Richards G.S."/>
            <person name="Conaco C."/>
            <person name="Dacre M."/>
            <person name="Hellsten U."/>
            <person name="Larroux C."/>
            <person name="Putnam N.H."/>
            <person name="Stanke M."/>
            <person name="Adamska M."/>
            <person name="Darling A."/>
            <person name="Degnan S.M."/>
            <person name="Oakley T.H."/>
            <person name="Plachetzki D.C."/>
            <person name="Zhai Y."/>
            <person name="Adamski M."/>
            <person name="Calcino A."/>
            <person name="Cummins S.F."/>
            <person name="Goodstein D.M."/>
            <person name="Harris C."/>
            <person name="Jackson D.J."/>
            <person name="Leys S.P."/>
            <person name="Shu S."/>
            <person name="Woodcroft B.J."/>
            <person name="Vervoort M."/>
            <person name="Kosik K.S."/>
            <person name="Manning G."/>
            <person name="Degnan B.M."/>
            <person name="Rokhsar D.S."/>
        </authorList>
    </citation>
    <scope>NUCLEOTIDE SEQUENCE [LARGE SCALE GENOMIC DNA]</scope>
</reference>
<dbReference type="KEGG" id="aqu:109581137"/>
<dbReference type="Proteomes" id="UP000007879">
    <property type="component" value="Unassembled WGS sequence"/>
</dbReference>
<organism evidence="3">
    <name type="scientific">Amphimedon queenslandica</name>
    <name type="common">Sponge</name>
    <dbReference type="NCBI Taxonomy" id="400682"/>
    <lineage>
        <taxon>Eukaryota</taxon>
        <taxon>Metazoa</taxon>
        <taxon>Porifera</taxon>
        <taxon>Demospongiae</taxon>
        <taxon>Heteroscleromorpha</taxon>
        <taxon>Haplosclerida</taxon>
        <taxon>Niphatidae</taxon>
        <taxon>Amphimedon</taxon>
    </lineage>
</organism>
<reference evidence="3" key="2">
    <citation type="submission" date="2017-05" db="UniProtKB">
        <authorList>
            <consortium name="EnsemblMetazoa"/>
        </authorList>
    </citation>
    <scope>IDENTIFICATION</scope>
</reference>
<name>A0A1X7VTC6_AMPQE</name>
<feature type="domain" description="VWFC" evidence="2">
    <location>
        <begin position="41"/>
        <end position="109"/>
    </location>
</feature>
<dbReference type="PANTHER" id="PTHR46303:SF1">
    <property type="entry name" value="VWFC DOMAIN-CONTAINING PROTEIN"/>
    <property type="match status" value="1"/>
</dbReference>
<evidence type="ECO:0000256" key="1">
    <source>
        <dbReference type="SAM" id="SignalP"/>
    </source>
</evidence>
<dbReference type="PROSITE" id="PS01208">
    <property type="entry name" value="VWFC_1"/>
    <property type="match status" value="1"/>
</dbReference>
<dbReference type="GO" id="GO:0036122">
    <property type="term" value="F:BMP binding"/>
    <property type="evidence" value="ECO:0007669"/>
    <property type="project" value="TreeGrafter"/>
</dbReference>
<dbReference type="SUPFAM" id="SSF57603">
    <property type="entry name" value="FnI-like domain"/>
    <property type="match status" value="2"/>
</dbReference>
<protein>
    <recommendedName>
        <fullName evidence="2">VWFC domain-containing protein</fullName>
    </recommendedName>
</protein>
<evidence type="ECO:0000313" key="4">
    <source>
        <dbReference type="Proteomes" id="UP000007879"/>
    </source>
</evidence>
<dbReference type="GO" id="GO:0030154">
    <property type="term" value="P:cell differentiation"/>
    <property type="evidence" value="ECO:0007669"/>
    <property type="project" value="TreeGrafter"/>
</dbReference>
<dbReference type="STRING" id="400682.A0A1X7VTC6"/>
<feature type="domain" description="VWFC" evidence="2">
    <location>
        <begin position="195"/>
        <end position="263"/>
    </location>
</feature>
<dbReference type="EnsemblMetazoa" id="XM_019994947.1">
    <property type="protein sequence ID" value="XP_019850506.1"/>
    <property type="gene ID" value="LOC109581137"/>
</dbReference>
<dbReference type="InterPro" id="IPR045717">
    <property type="entry name" value="CHRDL1/2"/>
</dbReference>
<dbReference type="EnsemblMetazoa" id="Aqu2.1.43606_001">
    <property type="protein sequence ID" value="Aqu2.1.43606_001"/>
    <property type="gene ID" value="Aqu2.1.43606"/>
</dbReference>
<feature type="signal peptide" evidence="1">
    <location>
        <begin position="1"/>
        <end position="21"/>
    </location>
</feature>
<sequence>MSSSMLSSISLLAALLSLTAASSNFGVYNSTVKPIWVPGFKSCNYRDQTFEIGEKFNPSITVNEKLVKNTCSICTCQPTSLVQCTQVICPKLNCSNYIKLPGECCSRCINVTLGDDDHQCVVDNVTYEHGDIFHPVHRNDGSNPYCMSCQCNNGTAQCQDVKSSCPEPVGCSEENQFVPDGHCCKTCRLPNTEKGECFDAFNNIRQKNETWSPELNGIILCSTTCQCKDSKIRAVCLERQCPVPPACKPGEFPRTVNCCPTCSFDNTAPPPALSGSGPTPPPCNGTKYTHKVYLCHDDTGMAIEDTRNNTVQFYNWINAGVKNIQYMTSDEFNNSPCAKKSVGMALQRRVNGLTARESKVKKINNCKIHCAKMVVDMLRPVQNCGMQ</sequence>